<evidence type="ECO:0000313" key="3">
    <source>
        <dbReference type="Proteomes" id="UP000272464"/>
    </source>
</evidence>
<dbReference type="PANTHER" id="PTHR46211">
    <property type="entry name" value="GLYCEROPHOSPHORYL DIESTER PHOSPHODIESTERASE"/>
    <property type="match status" value="1"/>
</dbReference>
<dbReference type="RefSeq" id="WP_127200888.1">
    <property type="nucleotide sequence ID" value="NZ_RZNX01000013.1"/>
</dbReference>
<dbReference type="Pfam" id="PF03009">
    <property type="entry name" value="GDPD"/>
    <property type="match status" value="1"/>
</dbReference>
<dbReference type="Gene3D" id="3.20.20.190">
    <property type="entry name" value="Phosphatidylinositol (PI) phosphodiesterase"/>
    <property type="match status" value="1"/>
</dbReference>
<dbReference type="InterPro" id="IPR030395">
    <property type="entry name" value="GP_PDE_dom"/>
</dbReference>
<dbReference type="Proteomes" id="UP000272464">
    <property type="component" value="Unassembled WGS sequence"/>
</dbReference>
<sequence length="259" mass="29241">MTDYCVAHRGFSGIAPENTMAAVKLAMEDPYVKWIEVDVQLSKDGVPFLIHDYTLNRTTNGRGPVKDALWSELSKLDAGSWKSTIYSGERLVTLVDFLIAVKGRLLVNLEIKTEANKYPGIEQIVIETVRKQGMEKEVVLTSFDTGALRNVRSMDSEIRTGLIIDGRPADLLDRLRGLGSDFLSISYRQLTPEFAALAVEAGIQVMAWTLDDARTMKRIADMHPDILICTNRPDVWRETFIDKRSVRSSRFGLFKWGRK</sequence>
<evidence type="ECO:0000313" key="2">
    <source>
        <dbReference type="EMBL" id="RUT27968.1"/>
    </source>
</evidence>
<gene>
    <name evidence="2" type="ORF">EJP77_19235</name>
</gene>
<feature type="domain" description="GP-PDE" evidence="1">
    <location>
        <begin position="3"/>
        <end position="240"/>
    </location>
</feature>
<proteinExistence type="predicted"/>
<comment type="caution">
    <text evidence="2">The sequence shown here is derived from an EMBL/GenBank/DDBJ whole genome shotgun (WGS) entry which is preliminary data.</text>
</comment>
<dbReference type="PROSITE" id="PS51704">
    <property type="entry name" value="GP_PDE"/>
    <property type="match status" value="1"/>
</dbReference>
<evidence type="ECO:0000259" key="1">
    <source>
        <dbReference type="PROSITE" id="PS51704"/>
    </source>
</evidence>
<dbReference type="AlphaFoldDB" id="A0A3S1CWM2"/>
<organism evidence="2 3">
    <name type="scientific">Paenibacillus zeisoli</name>
    <dbReference type="NCBI Taxonomy" id="2496267"/>
    <lineage>
        <taxon>Bacteria</taxon>
        <taxon>Bacillati</taxon>
        <taxon>Bacillota</taxon>
        <taxon>Bacilli</taxon>
        <taxon>Bacillales</taxon>
        <taxon>Paenibacillaceae</taxon>
        <taxon>Paenibacillus</taxon>
    </lineage>
</organism>
<dbReference type="SUPFAM" id="SSF51695">
    <property type="entry name" value="PLC-like phosphodiesterases"/>
    <property type="match status" value="1"/>
</dbReference>
<keyword evidence="3" id="KW-1185">Reference proteome</keyword>
<dbReference type="OrthoDB" id="384721at2"/>
<reference evidence="2 3" key="1">
    <citation type="submission" date="2018-12" db="EMBL/GenBank/DDBJ databases">
        <authorList>
            <person name="Sun L."/>
            <person name="Chen Z."/>
        </authorList>
    </citation>
    <scope>NUCLEOTIDE SEQUENCE [LARGE SCALE GENOMIC DNA]</scope>
    <source>
        <strain evidence="2 3">3-5-3</strain>
    </source>
</reference>
<dbReference type="PANTHER" id="PTHR46211:SF14">
    <property type="entry name" value="GLYCEROPHOSPHODIESTER PHOSPHODIESTERASE"/>
    <property type="match status" value="1"/>
</dbReference>
<name>A0A3S1CWM2_9BACL</name>
<dbReference type="GO" id="GO:0006629">
    <property type="term" value="P:lipid metabolic process"/>
    <property type="evidence" value="ECO:0007669"/>
    <property type="project" value="InterPro"/>
</dbReference>
<accession>A0A3S1CWM2</accession>
<dbReference type="EMBL" id="RZNX01000013">
    <property type="protein sequence ID" value="RUT27968.1"/>
    <property type="molecule type" value="Genomic_DNA"/>
</dbReference>
<protein>
    <submittedName>
        <fullName evidence="2">Glycerophosphodiester phosphodiesterase</fullName>
    </submittedName>
</protein>
<dbReference type="InterPro" id="IPR017946">
    <property type="entry name" value="PLC-like_Pdiesterase_TIM-brl"/>
</dbReference>
<dbReference type="GO" id="GO:0008081">
    <property type="term" value="F:phosphoric diester hydrolase activity"/>
    <property type="evidence" value="ECO:0007669"/>
    <property type="project" value="InterPro"/>
</dbReference>